<evidence type="ECO:0000313" key="1">
    <source>
        <dbReference type="EMBL" id="RXM99216.1"/>
    </source>
</evidence>
<protein>
    <submittedName>
        <fullName evidence="1">Uncharacterized protein</fullName>
    </submittedName>
</protein>
<organism evidence="1 2">
    <name type="scientific">Acipenser ruthenus</name>
    <name type="common">Sterlet sturgeon</name>
    <dbReference type="NCBI Taxonomy" id="7906"/>
    <lineage>
        <taxon>Eukaryota</taxon>
        <taxon>Metazoa</taxon>
        <taxon>Chordata</taxon>
        <taxon>Craniata</taxon>
        <taxon>Vertebrata</taxon>
        <taxon>Euteleostomi</taxon>
        <taxon>Actinopterygii</taxon>
        <taxon>Chondrostei</taxon>
        <taxon>Acipenseriformes</taxon>
        <taxon>Acipenseridae</taxon>
        <taxon>Acipenser</taxon>
    </lineage>
</organism>
<reference evidence="1 2" key="1">
    <citation type="submission" date="2019-01" db="EMBL/GenBank/DDBJ databases">
        <title>Draft Genome and Complete Hox-Cluster Characterization of the Sterlet Sturgeon (Acipenser ruthenus).</title>
        <authorList>
            <person name="Wei Q."/>
        </authorList>
    </citation>
    <scope>NUCLEOTIDE SEQUENCE [LARGE SCALE GENOMIC DNA]</scope>
    <source>
        <strain evidence="1">WHYD16114868_AA</strain>
        <tissue evidence="1">Blood</tissue>
    </source>
</reference>
<dbReference type="Proteomes" id="UP000289886">
    <property type="component" value="Unassembled WGS sequence"/>
</dbReference>
<proteinExistence type="predicted"/>
<accession>A0A662YT09</accession>
<comment type="caution">
    <text evidence="1">The sequence shown here is derived from an EMBL/GenBank/DDBJ whole genome shotgun (WGS) entry which is preliminary data.</text>
</comment>
<gene>
    <name evidence="1" type="ORF">EOD39_11917</name>
</gene>
<dbReference type="EMBL" id="SCEB01000434">
    <property type="protein sequence ID" value="RXM99216.1"/>
    <property type="molecule type" value="Genomic_DNA"/>
</dbReference>
<evidence type="ECO:0000313" key="2">
    <source>
        <dbReference type="Proteomes" id="UP000289886"/>
    </source>
</evidence>
<keyword evidence="2" id="KW-1185">Reference proteome</keyword>
<dbReference type="AlphaFoldDB" id="A0A662YT09"/>
<sequence length="150" mass="16821">MCDREELRLIVLLKEACNLQCAVEYYKDHSSRGSLSGTYLCFRITPAEGARLVLTRVTGSLQQREPVLYLPVLQDHSSRGSPSCITERLRQRELVLRLPVSTDSLQEKESLFYLPGYTSTLASEVRSGGLGLFQLDLARAKTCRSVVVLK</sequence>
<name>A0A662YT09_ACIRT</name>